<proteinExistence type="predicted"/>
<dbReference type="RefSeq" id="XP_056489826.1">
    <property type="nucleotide sequence ID" value="XM_056630524.1"/>
</dbReference>
<evidence type="ECO:0008006" key="5">
    <source>
        <dbReference type="Google" id="ProtNLM"/>
    </source>
</evidence>
<accession>A0A9X0BAI5</accession>
<evidence type="ECO:0000256" key="2">
    <source>
        <dbReference type="SAM" id="SignalP"/>
    </source>
</evidence>
<dbReference type="PANTHER" id="PTHR40640:SF1">
    <property type="entry name" value="ANCHORED GLYCOPROTEIN, PUTATIVE (AFU_ORTHOLOGUE AFUA_8G04860)-RELATED"/>
    <property type="match status" value="1"/>
</dbReference>
<dbReference type="PANTHER" id="PTHR40640">
    <property type="entry name" value="ANCHORED GLYCOPROTEIN, PUTATIVE (AFU_ORTHOLOGUE AFUA_8G04860)-RELATED"/>
    <property type="match status" value="1"/>
</dbReference>
<feature type="signal peptide" evidence="2">
    <location>
        <begin position="1"/>
        <end position="17"/>
    </location>
</feature>
<feature type="compositionally biased region" description="Low complexity" evidence="1">
    <location>
        <begin position="138"/>
        <end position="163"/>
    </location>
</feature>
<sequence>MGFKFFLTLATLGLAAAAESSVVSLFLIGNENPQPLEGSIVAVDEDTTTYSINCAKTVDIDHCAFRAGLLYTAGPTSIEYALNTSYGRRDTVICSMGTISTVCTGMMPTTGTAVAAYTTTLGKGYLSSEGVTITAGATRAATDSSATKTTSSDSSKAANSGDSTSQTARGSASTSTGGMPRITAGPRIALGGAAAALVAAAL</sequence>
<protein>
    <recommendedName>
        <fullName evidence="5">GPI anchored cell wall protein</fullName>
    </recommendedName>
</protein>
<evidence type="ECO:0000313" key="3">
    <source>
        <dbReference type="EMBL" id="KAJ5397774.1"/>
    </source>
</evidence>
<comment type="caution">
    <text evidence="3">The sequence shown here is derived from an EMBL/GenBank/DDBJ whole genome shotgun (WGS) entry which is preliminary data.</text>
</comment>
<dbReference type="EMBL" id="JAPZBU010000006">
    <property type="protein sequence ID" value="KAJ5397774.1"/>
    <property type="molecule type" value="Genomic_DNA"/>
</dbReference>
<dbReference type="Proteomes" id="UP001147747">
    <property type="component" value="Unassembled WGS sequence"/>
</dbReference>
<feature type="region of interest" description="Disordered" evidence="1">
    <location>
        <begin position="138"/>
        <end position="181"/>
    </location>
</feature>
<evidence type="ECO:0000313" key="4">
    <source>
        <dbReference type="Proteomes" id="UP001147747"/>
    </source>
</evidence>
<evidence type="ECO:0000256" key="1">
    <source>
        <dbReference type="SAM" id="MobiDB-lite"/>
    </source>
</evidence>
<feature type="chain" id="PRO_5040775891" description="GPI anchored cell wall protein" evidence="2">
    <location>
        <begin position="18"/>
        <end position="202"/>
    </location>
</feature>
<gene>
    <name evidence="3" type="ORF">N7509_005887</name>
</gene>
<feature type="compositionally biased region" description="Polar residues" evidence="1">
    <location>
        <begin position="164"/>
        <end position="177"/>
    </location>
</feature>
<dbReference type="OrthoDB" id="4991875at2759"/>
<organism evidence="3 4">
    <name type="scientific">Penicillium cosmopolitanum</name>
    <dbReference type="NCBI Taxonomy" id="1131564"/>
    <lineage>
        <taxon>Eukaryota</taxon>
        <taxon>Fungi</taxon>
        <taxon>Dikarya</taxon>
        <taxon>Ascomycota</taxon>
        <taxon>Pezizomycotina</taxon>
        <taxon>Eurotiomycetes</taxon>
        <taxon>Eurotiomycetidae</taxon>
        <taxon>Eurotiales</taxon>
        <taxon>Aspergillaceae</taxon>
        <taxon>Penicillium</taxon>
    </lineage>
</organism>
<dbReference type="AlphaFoldDB" id="A0A9X0BAI5"/>
<reference evidence="3" key="1">
    <citation type="submission" date="2022-12" db="EMBL/GenBank/DDBJ databases">
        <authorList>
            <person name="Petersen C."/>
        </authorList>
    </citation>
    <scope>NUCLEOTIDE SEQUENCE</scope>
    <source>
        <strain evidence="3">IBT 29677</strain>
    </source>
</reference>
<keyword evidence="4" id="KW-1185">Reference proteome</keyword>
<reference evidence="3" key="2">
    <citation type="journal article" date="2023" name="IMA Fungus">
        <title>Comparative genomic study of the Penicillium genus elucidates a diverse pangenome and 15 lateral gene transfer events.</title>
        <authorList>
            <person name="Petersen C."/>
            <person name="Sorensen T."/>
            <person name="Nielsen M.R."/>
            <person name="Sondergaard T.E."/>
            <person name="Sorensen J.L."/>
            <person name="Fitzpatrick D.A."/>
            <person name="Frisvad J.C."/>
            <person name="Nielsen K.L."/>
        </authorList>
    </citation>
    <scope>NUCLEOTIDE SEQUENCE</scope>
    <source>
        <strain evidence="3">IBT 29677</strain>
    </source>
</reference>
<keyword evidence="2" id="KW-0732">Signal</keyword>
<dbReference type="GeneID" id="81369504"/>
<name>A0A9X0BAI5_9EURO</name>